<accession>A0ACD5HJV1</accession>
<gene>
    <name evidence="1" type="ORF">EC580_007990</name>
</gene>
<proteinExistence type="predicted"/>
<evidence type="ECO:0000313" key="2">
    <source>
        <dbReference type="Proteomes" id="UP000271650"/>
    </source>
</evidence>
<keyword evidence="2" id="KW-1185">Reference proteome</keyword>
<evidence type="ECO:0000313" key="1">
    <source>
        <dbReference type="EMBL" id="XRI75917.1"/>
    </source>
</evidence>
<protein>
    <submittedName>
        <fullName evidence="1">FAD-dependent oxidoreductase</fullName>
    </submittedName>
</protein>
<dbReference type="Proteomes" id="UP000271650">
    <property type="component" value="Chromosome"/>
</dbReference>
<reference evidence="1 2" key="1">
    <citation type="journal article" date="2019" name="Int. J. Syst. Evol. Microbiol.">
        <title>Acidithiobacillus sulfuriphilus sp. nov.: an extremely acidophilic sulfur-oxidizing chemolithotroph isolated from a neutral pH environment.</title>
        <authorList>
            <person name="Falagan C."/>
            <person name="Moya-Beltran A."/>
            <person name="Castro M."/>
            <person name="Quatrini R."/>
            <person name="Johnson D.B."/>
        </authorList>
    </citation>
    <scope>NUCLEOTIDE SEQUENCE [LARGE SCALE GENOMIC DNA]</scope>
    <source>
        <strain evidence="1 2">CJ-2</strain>
    </source>
</reference>
<dbReference type="EMBL" id="CP127527">
    <property type="protein sequence ID" value="XRI75917.1"/>
    <property type="molecule type" value="Genomic_DNA"/>
</dbReference>
<name>A0ACD5HJV1_9PROT</name>
<organism evidence="1 2">
    <name type="scientific">Acidithiobacillus sulfuriphilus</name>
    <dbReference type="NCBI Taxonomy" id="1867749"/>
    <lineage>
        <taxon>Bacteria</taxon>
        <taxon>Pseudomonadati</taxon>
        <taxon>Pseudomonadota</taxon>
        <taxon>Acidithiobacillia</taxon>
        <taxon>Acidithiobacillales</taxon>
        <taxon>Acidithiobacillaceae</taxon>
        <taxon>Acidithiobacillus</taxon>
    </lineage>
</organism>
<sequence length="1179" mass="129193">MASIHLAKDSFNRQRDISPILYLSGGYSYSELFTDAGLARLDGDFLRYLGERDAGLGDGLLAYRLGTEVLDGQSRSALLLGVARHLEAFVARLFRIEAEAGALQGQTRSHDGVMAFQKHFVQRRARRYRGAFPRSFADLQQWLDEEIRRHGFSGADREWAIARLGEIWLADEAAFAAEMEGLTQWCALALSDPQAARAVAAWPSFRLPQRVDPTDLVPLERLPRGACLEVQTAPPARLRRRDGFHLTDTRMGARGVQSEVHYCLYCHDHDGDFCSKGFPEKKGMPELGLKIDPLGVTLTGCPLEEKISEMHLLKRDGFGVAALAMVMVDNPMVPATGHRICNDCMKACIYQKQDPVNIPEIETRVLTDVLGLPWGVEIYDLLTRWNPLRDRQYLPKPYSGRKVLVAGMGPAGFTMAHHLTQEGCAVVGIDGLKIEPLPAQWLDAPVRDWSELQEDLDERLLLGFGGVAEYGITVRWDKNFLKLIYLSLARRARFQLFGGVRLGGTITLDDAWALGFDHVCIATGAGLPRIVPMGESLARGMRQASDFLMALQLTGAGKKSSLANLQVRLPAVVIGGGLTAVDTATEVQAYYIKQVEKVLERYEAMLPTVGEEKLHAGLSQEDGQILEEFLVHGRAVRAERQRAAAAGELPNFVPLLQAWGGVTLAYRKGMSQSPAYTRNHEELIKAMQEGLLYAEGLDPLRAELDVYGHIERMVFRRMTEVEGQWLNSSAEVELPARAVFIAAGTVPNTIYEREYPGTFVLDGDHFQTHIAHGEALQAVQVAAHCKAPEAGPFTSYAHDRQRISFLGDTHPVFHGSVVKAIASAKATYPQVMAVLGAMPALADDLAAFRTRMADALTARVLRIDRTNPAVAELWVRAPLAARNFRPGQFFRLQTFEATSPMQSGTRLQIPVLTVSGAGVEGDAIRLLVLQWGTGPRLVGRLQPGDQLVLMGPTGAPTHIPRGQTILVVAGRWGAAVMLDIGPALRAAGNRVLYVAALGRASELDHQDELEAAADQILWCTATGPCISARRPQDCAVAAADMVELLRAYGAGEIGPEGGEGIALPTVDRLMVMGSTGLLKGFQQALKGELQPYFRADLQATATVGSPMQCMLKGVCAQCLQWQIDPETGQRTRAVFSCAEQDQPLAWVDLDNLTARQTQNRLLERLSSQWLDHVTSQPAS</sequence>